<proteinExistence type="predicted"/>
<accession>A0A7R9CJG4</accession>
<protein>
    <submittedName>
        <fullName evidence="1">Uncharacterized protein</fullName>
    </submittedName>
</protein>
<gene>
    <name evidence="1" type="ORF">TCEB3V08_LOCUS3605</name>
</gene>
<reference evidence="1" key="1">
    <citation type="submission" date="2020-11" db="EMBL/GenBank/DDBJ databases">
        <authorList>
            <person name="Tran Van P."/>
        </authorList>
    </citation>
    <scope>NUCLEOTIDE SEQUENCE</scope>
</reference>
<name>A0A7R9CJG4_TIMCR</name>
<organism evidence="1">
    <name type="scientific">Timema cristinae</name>
    <name type="common">Walking stick</name>
    <dbReference type="NCBI Taxonomy" id="61476"/>
    <lineage>
        <taxon>Eukaryota</taxon>
        <taxon>Metazoa</taxon>
        <taxon>Ecdysozoa</taxon>
        <taxon>Arthropoda</taxon>
        <taxon>Hexapoda</taxon>
        <taxon>Insecta</taxon>
        <taxon>Pterygota</taxon>
        <taxon>Neoptera</taxon>
        <taxon>Polyneoptera</taxon>
        <taxon>Phasmatodea</taxon>
        <taxon>Timematodea</taxon>
        <taxon>Timematoidea</taxon>
        <taxon>Timematidae</taxon>
        <taxon>Timema</taxon>
    </lineage>
</organism>
<sequence length="303" mass="34571">MIGPGVNSEGGLATLPLKACFSFNFGRFMETSTFWTCKETVLEESVASCGLMTNDNHRQFDCAVDVHLKDTRDVKEARGHSRQSFHNIGWRRKFCYNDWYIRVVILINGSFVRSCLVNSESFNRTEARSAHRYLFPPDERRLFLLVPLVDDELYIFLLFGDLAESGILFTRDSTAALRSGENRDIMEETCALQKGEVTFLNGHVLNLLNVDLLEKPLPLAINFLQLISDSTSPNEYLQNLQKFPMAYSEIDIQTISTPVSLRLTYIPTCIVIIDHTLIRPALSYFFQLSIPCLEQDNFNSQTN</sequence>
<dbReference type="AlphaFoldDB" id="A0A7R9CJG4"/>
<dbReference type="EMBL" id="OC317361">
    <property type="protein sequence ID" value="CAD7396439.1"/>
    <property type="molecule type" value="Genomic_DNA"/>
</dbReference>
<evidence type="ECO:0000313" key="1">
    <source>
        <dbReference type="EMBL" id="CAD7396439.1"/>
    </source>
</evidence>